<dbReference type="InterPro" id="IPR012132">
    <property type="entry name" value="GMC_OxRdtase"/>
</dbReference>
<dbReference type="SUPFAM" id="SSF51905">
    <property type="entry name" value="FAD/NAD(P)-binding domain"/>
    <property type="match status" value="1"/>
</dbReference>
<evidence type="ECO:0000256" key="2">
    <source>
        <dbReference type="PIRSR" id="PIRSR000137-1"/>
    </source>
</evidence>
<dbReference type="PIRSF" id="PIRSF000137">
    <property type="entry name" value="Alcohol_oxidase"/>
    <property type="match status" value="1"/>
</dbReference>
<dbReference type="GO" id="GO:0050660">
    <property type="term" value="F:flavin adenine dinucleotide binding"/>
    <property type="evidence" value="ECO:0007669"/>
    <property type="project" value="InterPro"/>
</dbReference>
<feature type="active site" description="Proton acceptor" evidence="2">
    <location>
        <position position="544"/>
    </location>
</feature>
<dbReference type="InterPro" id="IPR036188">
    <property type="entry name" value="FAD/NAD-bd_sf"/>
</dbReference>
<evidence type="ECO:0000259" key="5">
    <source>
        <dbReference type="PROSITE" id="PS00623"/>
    </source>
</evidence>
<keyword evidence="8" id="KW-1185">Reference proteome</keyword>
<dbReference type="Gene3D" id="3.50.50.60">
    <property type="entry name" value="FAD/NAD(P)-binding domain"/>
    <property type="match status" value="1"/>
</dbReference>
<keyword evidence="4" id="KW-0285">Flavoprotein</keyword>
<dbReference type="RefSeq" id="XP_046014846.1">
    <property type="nucleotide sequence ID" value="XM_046158269.1"/>
</dbReference>
<dbReference type="Pfam" id="PF00732">
    <property type="entry name" value="GMC_oxred_N"/>
    <property type="match status" value="1"/>
</dbReference>
<name>A0A9P9BQC9_9PEZI</name>
<organism evidence="7 8">
    <name type="scientific">Microdochium trichocladiopsis</name>
    <dbReference type="NCBI Taxonomy" id="1682393"/>
    <lineage>
        <taxon>Eukaryota</taxon>
        <taxon>Fungi</taxon>
        <taxon>Dikarya</taxon>
        <taxon>Ascomycota</taxon>
        <taxon>Pezizomycotina</taxon>
        <taxon>Sordariomycetes</taxon>
        <taxon>Xylariomycetidae</taxon>
        <taxon>Xylariales</taxon>
        <taxon>Microdochiaceae</taxon>
        <taxon>Microdochium</taxon>
    </lineage>
</organism>
<dbReference type="SUPFAM" id="SSF54373">
    <property type="entry name" value="FAD-linked reductases, C-terminal domain"/>
    <property type="match status" value="1"/>
</dbReference>
<dbReference type="InterPro" id="IPR007867">
    <property type="entry name" value="GMC_OxRtase_C"/>
</dbReference>
<reference evidence="7" key="1">
    <citation type="journal article" date="2021" name="Nat. Commun.">
        <title>Genetic determinants of endophytism in the Arabidopsis root mycobiome.</title>
        <authorList>
            <person name="Mesny F."/>
            <person name="Miyauchi S."/>
            <person name="Thiergart T."/>
            <person name="Pickel B."/>
            <person name="Atanasova L."/>
            <person name="Karlsson M."/>
            <person name="Huettel B."/>
            <person name="Barry K.W."/>
            <person name="Haridas S."/>
            <person name="Chen C."/>
            <person name="Bauer D."/>
            <person name="Andreopoulos W."/>
            <person name="Pangilinan J."/>
            <person name="LaButti K."/>
            <person name="Riley R."/>
            <person name="Lipzen A."/>
            <person name="Clum A."/>
            <person name="Drula E."/>
            <person name="Henrissat B."/>
            <person name="Kohler A."/>
            <person name="Grigoriev I.V."/>
            <person name="Martin F.M."/>
            <person name="Hacquard S."/>
        </authorList>
    </citation>
    <scope>NUCLEOTIDE SEQUENCE</scope>
    <source>
        <strain evidence="7">MPI-CAGE-CH-0230</strain>
    </source>
</reference>
<dbReference type="PANTHER" id="PTHR11552">
    <property type="entry name" value="GLUCOSE-METHANOL-CHOLINE GMC OXIDOREDUCTASE"/>
    <property type="match status" value="1"/>
</dbReference>
<feature type="binding site" evidence="3">
    <location>
        <begin position="497"/>
        <end position="498"/>
    </location>
    <ligand>
        <name>FAD</name>
        <dbReference type="ChEBI" id="CHEBI:57692"/>
    </ligand>
</feature>
<keyword evidence="3 4" id="KW-0274">FAD</keyword>
<proteinExistence type="inferred from homology"/>
<dbReference type="GeneID" id="70187815"/>
<dbReference type="PROSITE" id="PS00623">
    <property type="entry name" value="GMC_OXRED_1"/>
    <property type="match status" value="1"/>
</dbReference>
<dbReference type="PANTHER" id="PTHR11552:SF134">
    <property type="entry name" value="GLUCOSE-METHANOL-CHOLINE OXIDOREDUCTASE N-TERMINAL DOMAIN-CONTAINING PROTEIN"/>
    <property type="match status" value="1"/>
</dbReference>
<dbReference type="AlphaFoldDB" id="A0A9P9BQC9"/>
<evidence type="ECO:0000313" key="7">
    <source>
        <dbReference type="EMBL" id="KAH7034753.1"/>
    </source>
</evidence>
<comment type="cofactor">
    <cofactor evidence="3">
        <name>FAD</name>
        <dbReference type="ChEBI" id="CHEBI:57692"/>
    </cofactor>
</comment>
<dbReference type="Gene3D" id="3.30.560.10">
    <property type="entry name" value="Glucose Oxidase, domain 3"/>
    <property type="match status" value="1"/>
</dbReference>
<dbReference type="EMBL" id="JAGTJQ010000003">
    <property type="protein sequence ID" value="KAH7034753.1"/>
    <property type="molecule type" value="Genomic_DNA"/>
</dbReference>
<dbReference type="PROSITE" id="PS00624">
    <property type="entry name" value="GMC_OXRED_2"/>
    <property type="match status" value="1"/>
</dbReference>
<dbReference type="Pfam" id="PF05199">
    <property type="entry name" value="GMC_oxred_C"/>
    <property type="match status" value="1"/>
</dbReference>
<dbReference type="OrthoDB" id="269227at2759"/>
<sequence length="574" mass="62945">MSDTFDFIVVGAGPAGSALSARLAAAPSRPSVLLLEAGGSNDGIAHLSGAERFAVAFQPGSPLNWSYKTTPQRHLDNNQEIDYSRGKGLGGSTAINFCGWVVGPDEDYNEWDQLVDGRGRFAWSNVRRILKDKVERFHNDVPREYGKWFQPKPEDHGTTGAVDVSYQEDWFDICKDLFTAAEQTPGFDGVNPDVNSGDPIGMGIGTLCVYGGSRITSASAYGLHAPAENLTVVTDELIEKVIFEQQPGGSGESIAVGVRSVSGKEWCAIKEVVICGGAINTPQLLMLSGVGPREQLERHGIKVVNDLSQVGRNLQDHCFSTAGIVIKKRPGESELGPKKFASPMGWFKLPAVHASKEFQELPRETREFLERPHVPNWEIAALTPFFADTPLAEDEEVFSSMALIMNPQSRGTVTLQSTDPRQAPLIDPKFLTHPYDKRNAIESLREMLRYQQAPAWKAREVTRTIGWPAGTSYETSPDNMSDEALWSIVKSKVGSSWHMSGTCRMGAKGASKEDACVDSDFRVIGTRRLRVADMSIVPRVNNNHTQTTAYIIGELAAEQLIQEHGLSRLQRSTL</sequence>
<comment type="caution">
    <text evidence="7">The sequence shown here is derived from an EMBL/GenBank/DDBJ whole genome shotgun (WGS) entry which is preliminary data.</text>
</comment>
<evidence type="ECO:0000259" key="6">
    <source>
        <dbReference type="PROSITE" id="PS00624"/>
    </source>
</evidence>
<gene>
    <name evidence="7" type="ORF">B0I36DRAFT_360234</name>
</gene>
<evidence type="ECO:0000256" key="3">
    <source>
        <dbReference type="PIRSR" id="PIRSR000137-2"/>
    </source>
</evidence>
<feature type="domain" description="Glucose-methanol-choline oxidoreductase N-terminal" evidence="6">
    <location>
        <begin position="277"/>
        <end position="291"/>
    </location>
</feature>
<evidence type="ECO:0000313" key="8">
    <source>
        <dbReference type="Proteomes" id="UP000756346"/>
    </source>
</evidence>
<protein>
    <submittedName>
        <fullName evidence="7">GMC oxidoreductase-domain-containing protein</fullName>
    </submittedName>
</protein>
<feature type="active site" description="Proton donor" evidence="2">
    <location>
        <position position="498"/>
    </location>
</feature>
<accession>A0A9P9BQC9</accession>
<feature type="domain" description="Glucose-methanol-choline oxidoreductase N-terminal" evidence="5">
    <location>
        <begin position="86"/>
        <end position="109"/>
    </location>
</feature>
<dbReference type="InterPro" id="IPR000172">
    <property type="entry name" value="GMC_OxRdtase_N"/>
</dbReference>
<evidence type="ECO:0000256" key="1">
    <source>
        <dbReference type="ARBA" id="ARBA00010790"/>
    </source>
</evidence>
<dbReference type="Proteomes" id="UP000756346">
    <property type="component" value="Unassembled WGS sequence"/>
</dbReference>
<comment type="similarity">
    <text evidence="1 4">Belongs to the GMC oxidoreductase family.</text>
</comment>
<dbReference type="GO" id="GO:0016614">
    <property type="term" value="F:oxidoreductase activity, acting on CH-OH group of donors"/>
    <property type="evidence" value="ECO:0007669"/>
    <property type="project" value="InterPro"/>
</dbReference>
<evidence type="ECO:0000256" key="4">
    <source>
        <dbReference type="RuleBase" id="RU003968"/>
    </source>
</evidence>